<evidence type="ECO:0000256" key="1">
    <source>
        <dbReference type="ARBA" id="ARBA00022741"/>
    </source>
</evidence>
<comment type="caution">
    <text evidence="4">The sequence shown here is derived from an EMBL/GenBank/DDBJ whole genome shotgun (WGS) entry which is preliminary data.</text>
</comment>
<evidence type="ECO:0000313" key="5">
    <source>
        <dbReference type="Proteomes" id="UP000014617"/>
    </source>
</evidence>
<dbReference type="Gene3D" id="3.30.1220.10">
    <property type="entry name" value="CobW-like, C-terminal domain"/>
    <property type="match status" value="1"/>
</dbReference>
<dbReference type="PATRIC" id="fig|482300.6.peg.3087"/>
<evidence type="ECO:0000256" key="2">
    <source>
        <dbReference type="ARBA" id="ARBA00023186"/>
    </source>
</evidence>
<protein>
    <recommendedName>
        <fullName evidence="3">CobW C-terminal domain-containing protein</fullName>
    </recommendedName>
</protein>
<accession>S3J6B5</accession>
<dbReference type="EMBL" id="ASZQ01000222">
    <property type="protein sequence ID" value="EPF21413.1"/>
    <property type="molecule type" value="Genomic_DNA"/>
</dbReference>
<sequence>MPINVFRAKGILWFQQSDLKHIFQLSGLRYDLQAVEWDTSPQNQLVFIGRNLNKEQILTQLNECLASSQKIKKDKL</sequence>
<dbReference type="Proteomes" id="UP000014617">
    <property type="component" value="Unassembled WGS sequence"/>
</dbReference>
<evidence type="ECO:0000313" key="4">
    <source>
        <dbReference type="EMBL" id="EPF21413.1"/>
    </source>
</evidence>
<keyword evidence="2" id="KW-0143">Chaperone</keyword>
<feature type="domain" description="CobW C-terminal" evidence="3">
    <location>
        <begin position="2"/>
        <end position="65"/>
    </location>
</feature>
<dbReference type="GO" id="GO:0000166">
    <property type="term" value="F:nucleotide binding"/>
    <property type="evidence" value="ECO:0007669"/>
    <property type="project" value="UniProtKB-KW"/>
</dbReference>
<gene>
    <name evidence="4" type="ORF">MAESPC_02760</name>
</gene>
<organism evidence="4 5">
    <name type="scientific">Microcystis aeruginosa SPC777</name>
    <dbReference type="NCBI Taxonomy" id="482300"/>
    <lineage>
        <taxon>Bacteria</taxon>
        <taxon>Bacillati</taxon>
        <taxon>Cyanobacteriota</taxon>
        <taxon>Cyanophyceae</taxon>
        <taxon>Oscillatoriophycideae</taxon>
        <taxon>Chroococcales</taxon>
        <taxon>Microcystaceae</taxon>
        <taxon>Microcystis</taxon>
    </lineage>
</organism>
<dbReference type="InterPro" id="IPR036627">
    <property type="entry name" value="CobW-likC_sf"/>
</dbReference>
<keyword evidence="1" id="KW-0547">Nucleotide-binding</keyword>
<proteinExistence type="predicted"/>
<evidence type="ECO:0000259" key="3">
    <source>
        <dbReference type="Pfam" id="PF07683"/>
    </source>
</evidence>
<dbReference type="Pfam" id="PF07683">
    <property type="entry name" value="CobW_C"/>
    <property type="match status" value="1"/>
</dbReference>
<dbReference type="SUPFAM" id="SSF90002">
    <property type="entry name" value="Hypothetical protein YjiA, C-terminal domain"/>
    <property type="match status" value="1"/>
</dbReference>
<dbReference type="InterPro" id="IPR011629">
    <property type="entry name" value="CobW-like_C"/>
</dbReference>
<name>S3J6B5_MICAE</name>
<reference evidence="4 5" key="1">
    <citation type="journal article" date="2013" name="Genome Announc.">
        <title>Draft Genome Sequence of the Brazilian Toxic Bloom-Forming Cyanobacterium Microcystis aeruginosa Strain SPC777.</title>
        <authorList>
            <person name="Fiore M.F."/>
            <person name="Alvarenga D.O."/>
            <person name="Varani A.M."/>
            <person name="Hoff-Risseti C."/>
            <person name="Crespim E."/>
            <person name="Ramos R.T."/>
            <person name="Silva A."/>
            <person name="Schaker P.D."/>
            <person name="Heck K."/>
            <person name="Rigonato J."/>
            <person name="Schneider M.P."/>
        </authorList>
    </citation>
    <scope>NUCLEOTIDE SEQUENCE [LARGE SCALE GENOMIC DNA]</scope>
    <source>
        <strain evidence="5">SPC 777</strain>
    </source>
</reference>
<dbReference type="AlphaFoldDB" id="S3J6B5"/>